<evidence type="ECO:0000313" key="3">
    <source>
        <dbReference type="WBParaSite" id="PTRK_0000142000.1"/>
    </source>
</evidence>
<keyword evidence="2" id="KW-1185">Reference proteome</keyword>
<protein>
    <submittedName>
        <fullName evidence="3">Lipoprotein</fullName>
    </submittedName>
</protein>
<accession>A0A0N4Z3E1</accession>
<evidence type="ECO:0000256" key="1">
    <source>
        <dbReference type="SAM" id="SignalP"/>
    </source>
</evidence>
<dbReference type="WBParaSite" id="PTRK_0000142000.1">
    <property type="protein sequence ID" value="PTRK_0000142000.1"/>
    <property type="gene ID" value="PTRK_0000142000"/>
</dbReference>
<organism evidence="2 3">
    <name type="scientific">Parastrongyloides trichosuri</name>
    <name type="common">Possum-specific nematode worm</name>
    <dbReference type="NCBI Taxonomy" id="131310"/>
    <lineage>
        <taxon>Eukaryota</taxon>
        <taxon>Metazoa</taxon>
        <taxon>Ecdysozoa</taxon>
        <taxon>Nematoda</taxon>
        <taxon>Chromadorea</taxon>
        <taxon>Rhabditida</taxon>
        <taxon>Tylenchina</taxon>
        <taxon>Panagrolaimomorpha</taxon>
        <taxon>Strongyloidoidea</taxon>
        <taxon>Strongyloididae</taxon>
        <taxon>Parastrongyloides</taxon>
    </lineage>
</organism>
<proteinExistence type="predicted"/>
<dbReference type="Proteomes" id="UP000038045">
    <property type="component" value="Unplaced"/>
</dbReference>
<sequence>MNTKFLIFFLLTVLSTTAFSTCYYNSHSVYVDPIGTEENRKYNYGGKIYNTIDEVRKAVQNANTGYQISKEELTIDSTSYQPKLKFDLVKS</sequence>
<dbReference type="AlphaFoldDB" id="A0A0N4Z3E1"/>
<feature type="chain" id="PRO_5005891025" evidence="1">
    <location>
        <begin position="19"/>
        <end position="91"/>
    </location>
</feature>
<reference evidence="3" key="1">
    <citation type="submission" date="2017-02" db="UniProtKB">
        <authorList>
            <consortium name="WormBaseParasite"/>
        </authorList>
    </citation>
    <scope>IDENTIFICATION</scope>
</reference>
<keyword evidence="1" id="KW-0732">Signal</keyword>
<name>A0A0N4Z3E1_PARTI</name>
<evidence type="ECO:0000313" key="2">
    <source>
        <dbReference type="Proteomes" id="UP000038045"/>
    </source>
</evidence>
<feature type="signal peptide" evidence="1">
    <location>
        <begin position="1"/>
        <end position="18"/>
    </location>
</feature>